<sequence>WWVAAGWEQACSEAVSWVDPRAPLDLPENGQVSLEGEAPSGGLSVRYRQGAEVMHLSGRGSRDLKRLLNEHAVPAFLRGRLPLLYRDNELLAVANLPGLDGSPNERWRLRWVAPTGDQSLS</sequence>
<evidence type="ECO:0000313" key="2">
    <source>
        <dbReference type="EMBL" id="OZI86165.1"/>
    </source>
</evidence>
<accession>A0A261WJ57</accession>
<dbReference type="InterPro" id="IPR012796">
    <property type="entry name" value="Lysidine-tRNA-synth_C"/>
</dbReference>
<feature type="domain" description="Lysidine-tRNA(Ile) synthetase C-terminal" evidence="1">
    <location>
        <begin position="43"/>
        <end position="111"/>
    </location>
</feature>
<evidence type="ECO:0000259" key="1">
    <source>
        <dbReference type="SMART" id="SM00977"/>
    </source>
</evidence>
<dbReference type="Pfam" id="PF11734">
    <property type="entry name" value="TilS_C"/>
    <property type="match status" value="1"/>
</dbReference>
<dbReference type="GO" id="GO:0016879">
    <property type="term" value="F:ligase activity, forming carbon-nitrogen bonds"/>
    <property type="evidence" value="ECO:0007669"/>
    <property type="project" value="InterPro"/>
</dbReference>
<dbReference type="SMART" id="SM00977">
    <property type="entry name" value="TilS_C"/>
    <property type="match status" value="1"/>
</dbReference>
<reference evidence="3" key="1">
    <citation type="journal article" date="2016" name="Sci. Rep.">
        <title>Genome analysis of the kiwifruit canker pathogen Pseudomonas syringae pv. actinidiae biovar 5.</title>
        <authorList>
            <person name="Fujikawa T."/>
            <person name="Sawada H."/>
        </authorList>
    </citation>
    <scope>NUCLEOTIDE SEQUENCE [LARGE SCALE GENOMIC DNA]</scope>
    <source>
        <strain evidence="3">MAFF 212061</strain>
    </source>
</reference>
<name>A0A261WJ57_9PSED</name>
<dbReference type="Proteomes" id="UP000217163">
    <property type="component" value="Unassembled WGS sequence"/>
</dbReference>
<organism evidence="2 3">
    <name type="scientific">Pseudomonas avellanae</name>
    <dbReference type="NCBI Taxonomy" id="46257"/>
    <lineage>
        <taxon>Bacteria</taxon>
        <taxon>Pseudomonadati</taxon>
        <taxon>Pseudomonadota</taxon>
        <taxon>Gammaproteobacteria</taxon>
        <taxon>Pseudomonadales</taxon>
        <taxon>Pseudomonadaceae</taxon>
        <taxon>Pseudomonas</taxon>
    </lineage>
</organism>
<dbReference type="SUPFAM" id="SSF56037">
    <property type="entry name" value="PheT/TilS domain"/>
    <property type="match status" value="1"/>
</dbReference>
<comment type="caution">
    <text evidence="2">The sequence shown here is derived from an EMBL/GenBank/DDBJ whole genome shotgun (WGS) entry which is preliminary data.</text>
</comment>
<proteinExistence type="predicted"/>
<gene>
    <name evidence="2" type="ORF">CFN58_13705</name>
</gene>
<evidence type="ECO:0000313" key="3">
    <source>
        <dbReference type="Proteomes" id="UP000217163"/>
    </source>
</evidence>
<dbReference type="NCBIfam" id="TIGR02433">
    <property type="entry name" value="lysidine_TilS_C"/>
    <property type="match status" value="1"/>
</dbReference>
<feature type="non-terminal residue" evidence="2">
    <location>
        <position position="1"/>
    </location>
</feature>
<dbReference type="AlphaFoldDB" id="A0A261WJ57"/>
<dbReference type="GO" id="GO:0005524">
    <property type="term" value="F:ATP binding"/>
    <property type="evidence" value="ECO:0007669"/>
    <property type="project" value="InterPro"/>
</dbReference>
<dbReference type="EMBL" id="NKQU01000561">
    <property type="protein sequence ID" value="OZI86165.1"/>
    <property type="molecule type" value="Genomic_DNA"/>
</dbReference>
<dbReference type="GO" id="GO:0005737">
    <property type="term" value="C:cytoplasm"/>
    <property type="evidence" value="ECO:0007669"/>
    <property type="project" value="InterPro"/>
</dbReference>
<dbReference type="GO" id="GO:0008033">
    <property type="term" value="P:tRNA processing"/>
    <property type="evidence" value="ECO:0007669"/>
    <property type="project" value="InterPro"/>
</dbReference>
<protein>
    <submittedName>
        <fullName evidence="2">tRNA(Ile)-lysidine synthetase</fullName>
    </submittedName>
</protein>